<organism evidence="1 2">
    <name type="scientific">Peronosclerospora sorghi</name>
    <dbReference type="NCBI Taxonomy" id="230839"/>
    <lineage>
        <taxon>Eukaryota</taxon>
        <taxon>Sar</taxon>
        <taxon>Stramenopiles</taxon>
        <taxon>Oomycota</taxon>
        <taxon>Peronosporomycetes</taxon>
        <taxon>Peronosporales</taxon>
        <taxon>Peronosporaceae</taxon>
        <taxon>Peronosclerospora</taxon>
    </lineage>
</organism>
<dbReference type="EMBL" id="CM047582">
    <property type="protein sequence ID" value="KAI9914820.1"/>
    <property type="molecule type" value="Genomic_DNA"/>
</dbReference>
<accession>A0ACC0W840</accession>
<comment type="caution">
    <text evidence="1">The sequence shown here is derived from an EMBL/GenBank/DDBJ whole genome shotgun (WGS) entry which is preliminary data.</text>
</comment>
<sequence length="129" mass="14100">MLRSSLVELESSISKQLAVKMLSLGTKRRGGGGRRGVEAVVGAGERVGGEAVQEAQRSEIRVIGDAVGSRCNSKLSLPFDQFPYCVWNNLRDSVESWIRSTYAHLAASSNTSVVNINAIPMMPFYLPKW</sequence>
<gene>
    <name evidence="1" type="ORF">PsorP6_007431</name>
</gene>
<proteinExistence type="predicted"/>
<dbReference type="Proteomes" id="UP001163321">
    <property type="component" value="Chromosome 3"/>
</dbReference>
<evidence type="ECO:0000313" key="2">
    <source>
        <dbReference type="Proteomes" id="UP001163321"/>
    </source>
</evidence>
<reference evidence="1 2" key="1">
    <citation type="journal article" date="2022" name="bioRxiv">
        <title>The genome of the oomycete Peronosclerospora sorghi, a cosmopolitan pathogen of maize and sorghum, is inflated with dispersed pseudogenes.</title>
        <authorList>
            <person name="Fletcher K."/>
            <person name="Martin F."/>
            <person name="Isakeit T."/>
            <person name="Cavanaugh K."/>
            <person name="Magill C."/>
            <person name="Michelmore R."/>
        </authorList>
    </citation>
    <scope>NUCLEOTIDE SEQUENCE [LARGE SCALE GENOMIC DNA]</scope>
    <source>
        <strain evidence="1">P6</strain>
    </source>
</reference>
<keyword evidence="2" id="KW-1185">Reference proteome</keyword>
<name>A0ACC0W840_9STRA</name>
<evidence type="ECO:0000313" key="1">
    <source>
        <dbReference type="EMBL" id="KAI9914820.1"/>
    </source>
</evidence>
<protein>
    <submittedName>
        <fullName evidence="1">Uncharacterized protein</fullName>
    </submittedName>
</protein>